<evidence type="ECO:0000313" key="2">
    <source>
        <dbReference type="EMBL" id="BAY15733.1"/>
    </source>
</evidence>
<keyword evidence="3" id="KW-1185">Reference proteome</keyword>
<dbReference type="PANTHER" id="PTHR46564">
    <property type="entry name" value="TRANSPOSASE"/>
    <property type="match status" value="1"/>
</dbReference>
<protein>
    <submittedName>
        <fullName evidence="2">Transposase</fullName>
    </submittedName>
</protein>
<evidence type="ECO:0000259" key="1">
    <source>
        <dbReference type="Pfam" id="PF13358"/>
    </source>
</evidence>
<dbReference type="InterPro" id="IPR038717">
    <property type="entry name" value="Tc1-like_DDE_dom"/>
</dbReference>
<dbReference type="Pfam" id="PF13358">
    <property type="entry name" value="DDE_3"/>
    <property type="match status" value="1"/>
</dbReference>
<gene>
    <name evidence="2" type="ORF">NIES21_15520</name>
</gene>
<dbReference type="Gene3D" id="3.30.420.10">
    <property type="entry name" value="Ribonuclease H-like superfamily/Ribonuclease H"/>
    <property type="match status" value="1"/>
</dbReference>
<proteinExistence type="predicted"/>
<evidence type="ECO:0000313" key="3">
    <source>
        <dbReference type="Proteomes" id="UP000218287"/>
    </source>
</evidence>
<dbReference type="GO" id="GO:0003676">
    <property type="term" value="F:nucleic acid binding"/>
    <property type="evidence" value="ECO:0007669"/>
    <property type="project" value="InterPro"/>
</dbReference>
<accession>A0A1Z4GDY4</accession>
<dbReference type="InterPro" id="IPR036397">
    <property type="entry name" value="RNaseH_sf"/>
</dbReference>
<dbReference type="Proteomes" id="UP000218287">
    <property type="component" value="Chromosome"/>
</dbReference>
<sequence length="198" mass="22494">MRSSQGKTERVQKLRIEYWEKVKQVDLEDLVFIDEMGVLLGLTRTHARSERGTRVYDFKPYYRGAKISVIGGISFKKVLAVMTLNGSMDGDAYKVFVEHFLLPQLWVGAVVVMDNLPAHKVEEIKPLIEGVGASVLYLSPYSPEFNPIEHWWSQLKAFLKQFSPKSASVVDGLIKIALKLVDPKHLKNWFTNCCCCTS</sequence>
<name>A0A1Z4GDY4_9CYAN</name>
<dbReference type="EMBL" id="AP018174">
    <property type="protein sequence ID" value="BAY15733.1"/>
    <property type="molecule type" value="Genomic_DNA"/>
</dbReference>
<feature type="domain" description="Tc1-like transposase DDE" evidence="1">
    <location>
        <begin position="29"/>
        <end position="161"/>
    </location>
</feature>
<dbReference type="AlphaFoldDB" id="A0A1Z4GDY4"/>
<organism evidence="2 3">
    <name type="scientific">Anabaenopsis circularis NIES-21</name>
    <dbReference type="NCBI Taxonomy" id="1085406"/>
    <lineage>
        <taxon>Bacteria</taxon>
        <taxon>Bacillati</taxon>
        <taxon>Cyanobacteriota</taxon>
        <taxon>Cyanophyceae</taxon>
        <taxon>Nostocales</taxon>
        <taxon>Nodulariaceae</taxon>
        <taxon>Anabaenopsis</taxon>
    </lineage>
</organism>
<dbReference type="PANTHER" id="PTHR46564:SF1">
    <property type="entry name" value="TRANSPOSASE"/>
    <property type="match status" value="1"/>
</dbReference>
<reference evidence="2 3" key="1">
    <citation type="submission" date="2017-06" db="EMBL/GenBank/DDBJ databases">
        <title>Genome sequencing of cyanobaciteial culture collection at National Institute for Environmental Studies (NIES).</title>
        <authorList>
            <person name="Hirose Y."/>
            <person name="Shimura Y."/>
            <person name="Fujisawa T."/>
            <person name="Nakamura Y."/>
            <person name="Kawachi M."/>
        </authorList>
    </citation>
    <scope>NUCLEOTIDE SEQUENCE [LARGE SCALE GENOMIC DNA]</scope>
    <source>
        <strain evidence="2 3">NIES-21</strain>
    </source>
</reference>